<accession>A0A5B7HW65</accession>
<dbReference type="EMBL" id="VSRR010045614">
    <property type="protein sequence ID" value="MPC77331.1"/>
    <property type="molecule type" value="Genomic_DNA"/>
</dbReference>
<organism evidence="2 3">
    <name type="scientific">Portunus trituberculatus</name>
    <name type="common">Swimming crab</name>
    <name type="synonym">Neptunus trituberculatus</name>
    <dbReference type="NCBI Taxonomy" id="210409"/>
    <lineage>
        <taxon>Eukaryota</taxon>
        <taxon>Metazoa</taxon>
        <taxon>Ecdysozoa</taxon>
        <taxon>Arthropoda</taxon>
        <taxon>Crustacea</taxon>
        <taxon>Multicrustacea</taxon>
        <taxon>Malacostraca</taxon>
        <taxon>Eumalacostraca</taxon>
        <taxon>Eucarida</taxon>
        <taxon>Decapoda</taxon>
        <taxon>Pleocyemata</taxon>
        <taxon>Brachyura</taxon>
        <taxon>Eubrachyura</taxon>
        <taxon>Portunoidea</taxon>
        <taxon>Portunidae</taxon>
        <taxon>Portuninae</taxon>
        <taxon>Portunus</taxon>
    </lineage>
</organism>
<protein>
    <submittedName>
        <fullName evidence="2">Uncharacterized protein</fullName>
    </submittedName>
</protein>
<feature type="compositionally biased region" description="Acidic residues" evidence="1">
    <location>
        <begin position="25"/>
        <end position="36"/>
    </location>
</feature>
<sequence>MPRASFPSRVLRPGPSSALPRGMCGEEEEEEEEEEETHPPPYRLVNTSLGNMHKKMRCSSLCCCM</sequence>
<reference evidence="2 3" key="1">
    <citation type="submission" date="2019-05" db="EMBL/GenBank/DDBJ databases">
        <title>Another draft genome of Portunus trituberculatus and its Hox gene families provides insights of decapod evolution.</title>
        <authorList>
            <person name="Jeong J.-H."/>
            <person name="Song I."/>
            <person name="Kim S."/>
            <person name="Choi T."/>
            <person name="Kim D."/>
            <person name="Ryu S."/>
            <person name="Kim W."/>
        </authorList>
    </citation>
    <scope>NUCLEOTIDE SEQUENCE [LARGE SCALE GENOMIC DNA]</scope>
    <source>
        <tissue evidence="2">Muscle</tissue>
    </source>
</reference>
<evidence type="ECO:0000313" key="2">
    <source>
        <dbReference type="EMBL" id="MPC77331.1"/>
    </source>
</evidence>
<evidence type="ECO:0000256" key="1">
    <source>
        <dbReference type="SAM" id="MobiDB-lite"/>
    </source>
</evidence>
<comment type="caution">
    <text evidence="2">The sequence shown here is derived from an EMBL/GenBank/DDBJ whole genome shotgun (WGS) entry which is preliminary data.</text>
</comment>
<feature type="region of interest" description="Disordered" evidence="1">
    <location>
        <begin position="1"/>
        <end position="47"/>
    </location>
</feature>
<dbReference type="AlphaFoldDB" id="A0A5B7HW65"/>
<evidence type="ECO:0000313" key="3">
    <source>
        <dbReference type="Proteomes" id="UP000324222"/>
    </source>
</evidence>
<proteinExistence type="predicted"/>
<name>A0A5B7HW65_PORTR</name>
<dbReference type="Proteomes" id="UP000324222">
    <property type="component" value="Unassembled WGS sequence"/>
</dbReference>
<keyword evidence="3" id="KW-1185">Reference proteome</keyword>
<gene>
    <name evidence="2" type="ORF">E2C01_071783</name>
</gene>